<dbReference type="InterPro" id="IPR035904">
    <property type="entry name" value="Chorismate_synth_AroC_sf"/>
</dbReference>
<dbReference type="OrthoDB" id="9771806at2"/>
<evidence type="ECO:0000256" key="3">
    <source>
        <dbReference type="ARBA" id="ARBA00013036"/>
    </source>
</evidence>
<dbReference type="FunFam" id="3.60.150.10:FF:000002">
    <property type="entry name" value="Chorismate synthase"/>
    <property type="match status" value="1"/>
</dbReference>
<keyword evidence="5 11" id="KW-0285">Flavoprotein</keyword>
<evidence type="ECO:0000256" key="6">
    <source>
        <dbReference type="ARBA" id="ARBA00022643"/>
    </source>
</evidence>
<evidence type="ECO:0000256" key="7">
    <source>
        <dbReference type="ARBA" id="ARBA00022827"/>
    </source>
</evidence>
<comment type="catalytic activity">
    <reaction evidence="11 12">
        <text>5-O-(1-carboxyvinyl)-3-phosphoshikimate = chorismate + phosphate</text>
        <dbReference type="Rhea" id="RHEA:21020"/>
        <dbReference type="ChEBI" id="CHEBI:29748"/>
        <dbReference type="ChEBI" id="CHEBI:43474"/>
        <dbReference type="ChEBI" id="CHEBI:57701"/>
        <dbReference type="EC" id="4.2.3.5"/>
    </reaction>
</comment>
<keyword evidence="14" id="KW-1185">Reference proteome</keyword>
<sequence length="359" mass="39564">MSGVWGNNIKYSIFGESHGKAIGITIDGIPAGIEIDLEHIKFEMSRRAPGKNQFSTERKEKDSFEILSGYFNGNTTGTPLCAIIRNKDEHSKDYYKIKSIIRPGHADYTGNVKYFGFNDYRGGGHFSGRLTAPLVFAGAIAKQILMKKNIIIGSHIYEIGNVQDEEFDKVNIKSDFLKSLINREFPVINEEKALEMKKKILEAKQDLDSIGGIVEAAVLNLPAGLGSPFFDSIESSLAHILFSIPAVKGVEFGEGFNISRMKGSQANDEFYMEEDNVHTFTNNNGGILGGITTGMPLIFRAAFKPTPSIGKIQKTVDLLKKENTEIQVTGRHDPCIVPRAVPVVEAVTAMTILDFIRGK</sequence>
<dbReference type="EC" id="4.2.3.5" evidence="3 11"/>
<keyword evidence="6 11" id="KW-0288">FMN</keyword>
<name>A0A1E8EYP2_9CLOT</name>
<evidence type="ECO:0000256" key="5">
    <source>
        <dbReference type="ARBA" id="ARBA00022630"/>
    </source>
</evidence>
<feature type="binding site" evidence="11">
    <location>
        <begin position="304"/>
        <end position="308"/>
    </location>
    <ligand>
        <name>FMN</name>
        <dbReference type="ChEBI" id="CHEBI:58210"/>
    </ligand>
</feature>
<dbReference type="PROSITE" id="PS00789">
    <property type="entry name" value="CHORISMATE_SYNTHASE_3"/>
    <property type="match status" value="1"/>
</dbReference>
<comment type="caution">
    <text evidence="13">The sequence shown here is derived from an EMBL/GenBank/DDBJ whole genome shotgun (WGS) entry which is preliminary data.</text>
</comment>
<reference evidence="13 14" key="1">
    <citation type="submission" date="2016-06" db="EMBL/GenBank/DDBJ databases">
        <title>Genome sequence of Clostridium acetireducens DSM 10703.</title>
        <authorList>
            <person name="Poehlein A."/>
            <person name="Fluechter S."/>
            <person name="Duerre P."/>
            <person name="Daniel R."/>
        </authorList>
    </citation>
    <scope>NUCLEOTIDE SEQUENCE [LARGE SCALE GENOMIC DNA]</scope>
    <source>
        <strain evidence="13 14">DSM 10703</strain>
    </source>
</reference>
<dbReference type="NCBIfam" id="NF003793">
    <property type="entry name" value="PRK05382.1"/>
    <property type="match status" value="1"/>
</dbReference>
<feature type="binding site" evidence="11">
    <location>
        <position position="331"/>
    </location>
    <ligand>
        <name>FMN</name>
        <dbReference type="ChEBI" id="CHEBI:58210"/>
    </ligand>
</feature>
<evidence type="ECO:0000313" key="14">
    <source>
        <dbReference type="Proteomes" id="UP000175744"/>
    </source>
</evidence>
<feature type="binding site" evidence="11">
    <location>
        <begin position="125"/>
        <end position="127"/>
    </location>
    <ligand>
        <name>FMN</name>
        <dbReference type="ChEBI" id="CHEBI:58210"/>
    </ligand>
</feature>
<evidence type="ECO:0000256" key="12">
    <source>
        <dbReference type="RuleBase" id="RU000605"/>
    </source>
</evidence>
<dbReference type="GO" id="GO:0005829">
    <property type="term" value="C:cytosol"/>
    <property type="evidence" value="ECO:0007669"/>
    <property type="project" value="TreeGrafter"/>
</dbReference>
<dbReference type="PROSITE" id="PS00788">
    <property type="entry name" value="CHORISMATE_SYNTHASE_2"/>
    <property type="match status" value="1"/>
</dbReference>
<evidence type="ECO:0000313" key="13">
    <source>
        <dbReference type="EMBL" id="OFI06079.1"/>
    </source>
</evidence>
<dbReference type="UniPathway" id="UPA00053">
    <property type="reaction ID" value="UER00090"/>
</dbReference>
<evidence type="ECO:0000256" key="4">
    <source>
        <dbReference type="ARBA" id="ARBA00022605"/>
    </source>
</evidence>
<dbReference type="GO" id="GO:0008652">
    <property type="term" value="P:amino acid biosynthetic process"/>
    <property type="evidence" value="ECO:0007669"/>
    <property type="project" value="UniProtKB-KW"/>
</dbReference>
<dbReference type="InterPro" id="IPR020541">
    <property type="entry name" value="Chorismate_synthase_CS"/>
</dbReference>
<dbReference type="PANTHER" id="PTHR21085:SF0">
    <property type="entry name" value="CHORISMATE SYNTHASE"/>
    <property type="match status" value="1"/>
</dbReference>
<evidence type="ECO:0000256" key="10">
    <source>
        <dbReference type="ARBA" id="ARBA00023239"/>
    </source>
</evidence>
<dbReference type="HAMAP" id="MF_00300">
    <property type="entry name" value="Chorismate_synth"/>
    <property type="match status" value="1"/>
</dbReference>
<dbReference type="Gene3D" id="3.60.150.10">
    <property type="entry name" value="Chorismate synthase AroC"/>
    <property type="match status" value="1"/>
</dbReference>
<organism evidence="13 14">
    <name type="scientific">Clostridium acetireducens DSM 10703</name>
    <dbReference type="NCBI Taxonomy" id="1121290"/>
    <lineage>
        <taxon>Bacteria</taxon>
        <taxon>Bacillati</taxon>
        <taxon>Bacillota</taxon>
        <taxon>Clostridia</taxon>
        <taxon>Eubacteriales</taxon>
        <taxon>Clostridiaceae</taxon>
        <taxon>Clostridium</taxon>
    </lineage>
</organism>
<dbReference type="InterPro" id="IPR000453">
    <property type="entry name" value="Chorismate_synth"/>
</dbReference>
<evidence type="ECO:0000256" key="1">
    <source>
        <dbReference type="ARBA" id="ARBA00005044"/>
    </source>
</evidence>
<keyword evidence="4 11" id="KW-0028">Amino-acid biosynthesis</keyword>
<comment type="pathway">
    <text evidence="1 11 12">Metabolic intermediate biosynthesis; chorismate biosynthesis; chorismate from D-erythrose 4-phosphate and phosphoenolpyruvate: step 7/7.</text>
</comment>
<dbReference type="RefSeq" id="WP_070110323.1">
    <property type="nucleotide sequence ID" value="NZ_LZFO01000016.1"/>
</dbReference>
<comment type="function">
    <text evidence="11">Catalyzes the anti-1,4-elimination of the C-3 phosphate and the C-6 proR hydrogen from 5-enolpyruvylshikimate-3-phosphate (EPSP) to yield chorismate, which is the branch point compound that serves as the starting substrate for the three terminal pathways of aromatic amino acid biosynthesis. This reaction introduces a second double bond into the aromatic ring system.</text>
</comment>
<proteinExistence type="inferred from homology"/>
<dbReference type="CDD" id="cd07304">
    <property type="entry name" value="Chorismate_synthase"/>
    <property type="match status" value="1"/>
</dbReference>
<comment type="cofactor">
    <cofactor evidence="11 12">
        <name>FMNH2</name>
        <dbReference type="ChEBI" id="CHEBI:57618"/>
    </cofactor>
    <text evidence="11 12">Reduced FMN (FMNH(2)).</text>
</comment>
<keyword evidence="8 11" id="KW-0521">NADP</keyword>
<dbReference type="GO" id="GO:0010181">
    <property type="term" value="F:FMN binding"/>
    <property type="evidence" value="ECO:0007669"/>
    <property type="project" value="TreeGrafter"/>
</dbReference>
<keyword evidence="10 11" id="KW-0456">Lyase</keyword>
<dbReference type="GO" id="GO:0009073">
    <property type="term" value="P:aromatic amino acid family biosynthetic process"/>
    <property type="evidence" value="ECO:0007669"/>
    <property type="project" value="UniProtKB-KW"/>
</dbReference>
<protein>
    <recommendedName>
        <fullName evidence="3 11">Chorismate synthase</fullName>
        <shortName evidence="11">CS</shortName>
        <ecNumber evidence="3 11">4.2.3.5</ecNumber>
    </recommendedName>
    <alternativeName>
        <fullName evidence="11">5-enolpyruvylshikimate-3-phosphate phospholyase</fullName>
    </alternativeName>
</protein>
<dbReference type="GO" id="GO:0009423">
    <property type="term" value="P:chorismate biosynthetic process"/>
    <property type="evidence" value="ECO:0007669"/>
    <property type="project" value="UniProtKB-UniRule"/>
</dbReference>
<comment type="similarity">
    <text evidence="2 11 12">Belongs to the chorismate synthase family.</text>
</comment>
<dbReference type="SUPFAM" id="SSF103263">
    <property type="entry name" value="Chorismate synthase, AroC"/>
    <property type="match status" value="1"/>
</dbReference>
<feature type="binding site" evidence="11">
    <location>
        <position position="47"/>
    </location>
    <ligand>
        <name>NADP(+)</name>
        <dbReference type="ChEBI" id="CHEBI:58349"/>
    </ligand>
</feature>
<dbReference type="GO" id="GO:0004107">
    <property type="term" value="F:chorismate synthase activity"/>
    <property type="evidence" value="ECO:0007669"/>
    <property type="project" value="UniProtKB-UniRule"/>
</dbReference>
<comment type="caution">
    <text evidence="11">Lacks conserved residue(s) required for the propagation of feature annotation.</text>
</comment>
<gene>
    <name evidence="11 13" type="primary">aroC</name>
    <name evidence="13" type="ORF">CLOACE_13340</name>
</gene>
<dbReference type="PROSITE" id="PS00787">
    <property type="entry name" value="CHORISMATE_SYNTHASE_1"/>
    <property type="match status" value="1"/>
</dbReference>
<keyword evidence="7 11" id="KW-0274">FAD</keyword>
<dbReference type="Proteomes" id="UP000175744">
    <property type="component" value="Unassembled WGS sequence"/>
</dbReference>
<feature type="binding site" evidence="11">
    <location>
        <position position="289"/>
    </location>
    <ligand>
        <name>FMN</name>
        <dbReference type="ChEBI" id="CHEBI:58210"/>
    </ligand>
</feature>
<keyword evidence="9 11" id="KW-0057">Aromatic amino acid biosynthesis</keyword>
<dbReference type="Pfam" id="PF01264">
    <property type="entry name" value="Chorismate_synt"/>
    <property type="match status" value="1"/>
</dbReference>
<evidence type="ECO:0000256" key="8">
    <source>
        <dbReference type="ARBA" id="ARBA00022857"/>
    </source>
</evidence>
<evidence type="ECO:0000256" key="11">
    <source>
        <dbReference type="HAMAP-Rule" id="MF_00300"/>
    </source>
</evidence>
<dbReference type="EMBL" id="LZFO01000016">
    <property type="protein sequence ID" value="OFI06079.1"/>
    <property type="molecule type" value="Genomic_DNA"/>
</dbReference>
<dbReference type="PATRIC" id="fig|1121290.3.peg.1313"/>
<accession>A0A1E8EYP2</accession>
<dbReference type="PIRSF" id="PIRSF001456">
    <property type="entry name" value="Chorismate_synth"/>
    <property type="match status" value="1"/>
</dbReference>
<dbReference type="STRING" id="1121290.CLAOCE_13340"/>
<evidence type="ECO:0000256" key="9">
    <source>
        <dbReference type="ARBA" id="ARBA00023141"/>
    </source>
</evidence>
<dbReference type="NCBIfam" id="TIGR00033">
    <property type="entry name" value="aroC"/>
    <property type="match status" value="1"/>
</dbReference>
<comment type="subunit">
    <text evidence="11">Homotetramer.</text>
</comment>
<evidence type="ECO:0000256" key="2">
    <source>
        <dbReference type="ARBA" id="ARBA00008014"/>
    </source>
</evidence>
<dbReference type="PANTHER" id="PTHR21085">
    <property type="entry name" value="CHORISMATE SYNTHASE"/>
    <property type="match status" value="1"/>
</dbReference>
<dbReference type="AlphaFoldDB" id="A0A1E8EYP2"/>